<proteinExistence type="predicted"/>
<protein>
    <submittedName>
        <fullName evidence="1">Uncharacterized protein</fullName>
    </submittedName>
</protein>
<comment type="caution">
    <text evidence="1">The sequence shown here is derived from an EMBL/GenBank/DDBJ whole genome shotgun (WGS) entry which is preliminary data.</text>
</comment>
<name>A0ACB0KC40_TRIPR</name>
<gene>
    <name evidence="1" type="ORF">MILVUS5_LOCUS21951</name>
</gene>
<evidence type="ECO:0000313" key="2">
    <source>
        <dbReference type="Proteomes" id="UP001177021"/>
    </source>
</evidence>
<keyword evidence="2" id="KW-1185">Reference proteome</keyword>
<dbReference type="EMBL" id="CASHSV030000206">
    <property type="protein sequence ID" value="CAJ2654904.1"/>
    <property type="molecule type" value="Genomic_DNA"/>
</dbReference>
<organism evidence="1 2">
    <name type="scientific">Trifolium pratense</name>
    <name type="common">Red clover</name>
    <dbReference type="NCBI Taxonomy" id="57577"/>
    <lineage>
        <taxon>Eukaryota</taxon>
        <taxon>Viridiplantae</taxon>
        <taxon>Streptophyta</taxon>
        <taxon>Embryophyta</taxon>
        <taxon>Tracheophyta</taxon>
        <taxon>Spermatophyta</taxon>
        <taxon>Magnoliopsida</taxon>
        <taxon>eudicotyledons</taxon>
        <taxon>Gunneridae</taxon>
        <taxon>Pentapetalae</taxon>
        <taxon>rosids</taxon>
        <taxon>fabids</taxon>
        <taxon>Fabales</taxon>
        <taxon>Fabaceae</taxon>
        <taxon>Papilionoideae</taxon>
        <taxon>50 kb inversion clade</taxon>
        <taxon>NPAAA clade</taxon>
        <taxon>Hologalegina</taxon>
        <taxon>IRL clade</taxon>
        <taxon>Trifolieae</taxon>
        <taxon>Trifolium</taxon>
    </lineage>
</organism>
<dbReference type="Proteomes" id="UP001177021">
    <property type="component" value="Unassembled WGS sequence"/>
</dbReference>
<sequence>MWKWRCLTEKDVIWYELLNYRYWFLSSNLLWRAATILGSKDSIWWRDVGESIMSDWFRLNVSCVVGNGNNICFWNFKWCGNNSFGELYPNLFAKERRQNCLIADWMFNNSEGTSWWWEGCDVLLQSEEQDLLELKELLMGEITNTGYLSV</sequence>
<accession>A0ACB0KC40</accession>
<reference evidence="1" key="1">
    <citation type="submission" date="2023-10" db="EMBL/GenBank/DDBJ databases">
        <authorList>
            <person name="Rodriguez Cubillos JULIANA M."/>
            <person name="De Vega J."/>
        </authorList>
    </citation>
    <scope>NUCLEOTIDE SEQUENCE</scope>
</reference>
<evidence type="ECO:0000313" key="1">
    <source>
        <dbReference type="EMBL" id="CAJ2654904.1"/>
    </source>
</evidence>